<dbReference type="GO" id="GO:0003700">
    <property type="term" value="F:DNA-binding transcription factor activity"/>
    <property type="evidence" value="ECO:0007669"/>
    <property type="project" value="InterPro"/>
</dbReference>
<dbReference type="Proteomes" id="UP000019132">
    <property type="component" value="Unassembled WGS sequence"/>
</dbReference>
<feature type="domain" description="BZIP" evidence="1">
    <location>
        <begin position="13"/>
        <end position="27"/>
    </location>
</feature>
<dbReference type="HOGENOM" id="CLU_2163460_0_0_1"/>
<evidence type="ECO:0000259" key="1">
    <source>
        <dbReference type="PROSITE" id="PS00036"/>
    </source>
</evidence>
<dbReference type="InterPro" id="IPR004827">
    <property type="entry name" value="bZIP"/>
</dbReference>
<dbReference type="InterPro" id="IPR046347">
    <property type="entry name" value="bZIP_sf"/>
</dbReference>
<dbReference type="Pfam" id="PF00170">
    <property type="entry name" value="bZIP_1"/>
    <property type="match status" value="1"/>
</dbReference>
<accession>K3WI93</accession>
<dbReference type="VEuPathDB" id="FungiDB:PYU1_G004674"/>
<dbReference type="eggNOG" id="ENOG502SR94">
    <property type="taxonomic scope" value="Eukaryota"/>
</dbReference>
<dbReference type="InParanoid" id="K3WI93"/>
<evidence type="ECO:0000313" key="2">
    <source>
        <dbReference type="EnsemblProtists" id="PYU1_T004685"/>
    </source>
</evidence>
<organism evidence="2 3">
    <name type="scientific">Globisporangium ultimum (strain ATCC 200006 / CBS 805.95 / DAOM BR144)</name>
    <name type="common">Pythium ultimum</name>
    <dbReference type="NCBI Taxonomy" id="431595"/>
    <lineage>
        <taxon>Eukaryota</taxon>
        <taxon>Sar</taxon>
        <taxon>Stramenopiles</taxon>
        <taxon>Oomycota</taxon>
        <taxon>Peronosporomycetes</taxon>
        <taxon>Pythiales</taxon>
        <taxon>Pythiaceae</taxon>
        <taxon>Globisporangium</taxon>
    </lineage>
</organism>
<dbReference type="Gene3D" id="3.30.160.60">
    <property type="entry name" value="Classic Zinc Finger"/>
    <property type="match status" value="1"/>
</dbReference>
<dbReference type="SMART" id="SM00338">
    <property type="entry name" value="BRLZ"/>
    <property type="match status" value="1"/>
</dbReference>
<reference evidence="2" key="3">
    <citation type="submission" date="2015-02" db="UniProtKB">
        <authorList>
            <consortium name="EnsemblProtists"/>
        </authorList>
    </citation>
    <scope>IDENTIFICATION</scope>
    <source>
        <strain evidence="2">DAOM BR144</strain>
    </source>
</reference>
<dbReference type="EnsemblProtists" id="PYU1_T004685">
    <property type="protein sequence ID" value="PYU1_T004685"/>
    <property type="gene ID" value="PYU1_G004674"/>
</dbReference>
<protein>
    <recommendedName>
        <fullName evidence="1">BZIP domain-containing protein</fullName>
    </recommendedName>
</protein>
<dbReference type="EMBL" id="GL376631">
    <property type="status" value="NOT_ANNOTATED_CDS"/>
    <property type="molecule type" value="Genomic_DNA"/>
</dbReference>
<sequence>MDDVSKLDKDELKKIKNRIAAARARERTQQRVSELESVIRELWGRLQYLEGFVQELRPNLSLRDIYDGYEPQVQLHPGTLTSPTGAFQAPNASFDLSALAWMFTPEESQSN</sequence>
<dbReference type="SUPFAM" id="SSF57959">
    <property type="entry name" value="Leucine zipper domain"/>
    <property type="match status" value="1"/>
</dbReference>
<dbReference type="AlphaFoldDB" id="K3WI93"/>
<reference evidence="3" key="1">
    <citation type="journal article" date="2010" name="Genome Biol.">
        <title>Genome sequence of the necrotrophic plant pathogen Pythium ultimum reveals original pathogenicity mechanisms and effector repertoire.</title>
        <authorList>
            <person name="Levesque C.A."/>
            <person name="Brouwer H."/>
            <person name="Cano L."/>
            <person name="Hamilton J.P."/>
            <person name="Holt C."/>
            <person name="Huitema E."/>
            <person name="Raffaele S."/>
            <person name="Robideau G.P."/>
            <person name="Thines M."/>
            <person name="Win J."/>
            <person name="Zerillo M.M."/>
            <person name="Beakes G.W."/>
            <person name="Boore J.L."/>
            <person name="Busam D."/>
            <person name="Dumas B."/>
            <person name="Ferriera S."/>
            <person name="Fuerstenberg S.I."/>
            <person name="Gachon C.M."/>
            <person name="Gaulin E."/>
            <person name="Govers F."/>
            <person name="Grenville-Briggs L."/>
            <person name="Horner N."/>
            <person name="Hostetler J."/>
            <person name="Jiang R.H."/>
            <person name="Johnson J."/>
            <person name="Krajaejun T."/>
            <person name="Lin H."/>
            <person name="Meijer H.J."/>
            <person name="Moore B."/>
            <person name="Morris P."/>
            <person name="Phuntmart V."/>
            <person name="Puiu D."/>
            <person name="Shetty J."/>
            <person name="Stajich J.E."/>
            <person name="Tripathy S."/>
            <person name="Wawra S."/>
            <person name="van West P."/>
            <person name="Whitty B.R."/>
            <person name="Coutinho P.M."/>
            <person name="Henrissat B."/>
            <person name="Martin F."/>
            <person name="Thomas P.D."/>
            <person name="Tyler B.M."/>
            <person name="De Vries R.P."/>
            <person name="Kamoun S."/>
            <person name="Yandell M."/>
            <person name="Tisserat N."/>
            <person name="Buell C.R."/>
        </authorList>
    </citation>
    <scope>NUCLEOTIDE SEQUENCE</scope>
    <source>
        <strain evidence="3">DAOM:BR144</strain>
    </source>
</reference>
<name>K3WI93_GLOUD</name>
<evidence type="ECO:0000313" key="3">
    <source>
        <dbReference type="Proteomes" id="UP000019132"/>
    </source>
</evidence>
<keyword evidence="3" id="KW-1185">Reference proteome</keyword>
<reference evidence="3" key="2">
    <citation type="submission" date="2010-04" db="EMBL/GenBank/DDBJ databases">
        <authorList>
            <person name="Buell R."/>
            <person name="Hamilton J."/>
            <person name="Hostetler J."/>
        </authorList>
    </citation>
    <scope>NUCLEOTIDE SEQUENCE [LARGE SCALE GENOMIC DNA]</scope>
    <source>
        <strain evidence="3">DAOM:BR144</strain>
    </source>
</reference>
<dbReference type="PROSITE" id="PS00036">
    <property type="entry name" value="BZIP_BASIC"/>
    <property type="match status" value="1"/>
</dbReference>
<proteinExistence type="predicted"/>